<dbReference type="GO" id="GO:0003847">
    <property type="term" value="F:1-alkyl-2-acetylglycerophosphocholine esterase activity"/>
    <property type="evidence" value="ECO:0007669"/>
    <property type="project" value="TreeGrafter"/>
</dbReference>
<evidence type="ECO:0000256" key="2">
    <source>
        <dbReference type="ARBA" id="ARBA00022963"/>
    </source>
</evidence>
<dbReference type="InterPro" id="IPR000073">
    <property type="entry name" value="AB_hydrolase_1"/>
</dbReference>
<evidence type="ECO:0000259" key="5">
    <source>
        <dbReference type="Pfam" id="PF12697"/>
    </source>
</evidence>
<dbReference type="PANTHER" id="PTHR10272:SF0">
    <property type="entry name" value="PLATELET-ACTIVATING FACTOR ACETYLHYDROLASE"/>
    <property type="match status" value="1"/>
</dbReference>
<feature type="chain" id="PRO_5007465220" evidence="4">
    <location>
        <begin position="23"/>
        <end position="355"/>
    </location>
</feature>
<dbReference type="InterPro" id="IPR016986">
    <property type="entry name" value="UCP031982_abhydr"/>
</dbReference>
<keyword evidence="4" id="KW-0732">Signal</keyword>
<dbReference type="GO" id="GO:0016042">
    <property type="term" value="P:lipid catabolic process"/>
    <property type="evidence" value="ECO:0007669"/>
    <property type="project" value="UniProtKB-KW"/>
</dbReference>
<dbReference type="STRING" id="1494590.ATN84_16610"/>
<dbReference type="OrthoDB" id="9814760at2"/>
<dbReference type="RefSeq" id="WP_068883686.1">
    <property type="nucleotide sequence ID" value="NZ_LNTU01000037.1"/>
</dbReference>
<dbReference type="Proteomes" id="UP000070107">
    <property type="component" value="Unassembled WGS sequence"/>
</dbReference>
<name>A0A135HR06_9HYPH</name>
<evidence type="ECO:0000313" key="6">
    <source>
        <dbReference type="EMBL" id="KXF75612.1"/>
    </source>
</evidence>
<evidence type="ECO:0000256" key="1">
    <source>
        <dbReference type="ARBA" id="ARBA00022801"/>
    </source>
</evidence>
<evidence type="ECO:0000313" key="7">
    <source>
        <dbReference type="Proteomes" id="UP000070107"/>
    </source>
</evidence>
<comment type="caution">
    <text evidence="6">The sequence shown here is derived from an EMBL/GenBank/DDBJ whole genome shotgun (WGS) entry which is preliminary data.</text>
</comment>
<accession>A0A135HR06</accession>
<feature type="domain" description="AB hydrolase-1" evidence="5">
    <location>
        <begin position="83"/>
        <end position="178"/>
    </location>
</feature>
<dbReference type="Pfam" id="PF12697">
    <property type="entry name" value="Abhydrolase_6"/>
    <property type="match status" value="1"/>
</dbReference>
<keyword evidence="2" id="KW-0442">Lipid degradation</keyword>
<keyword evidence="3" id="KW-0443">Lipid metabolism</keyword>
<evidence type="ECO:0000256" key="3">
    <source>
        <dbReference type="ARBA" id="ARBA00023098"/>
    </source>
</evidence>
<keyword evidence="7" id="KW-1185">Reference proteome</keyword>
<proteinExistence type="predicted"/>
<dbReference type="AlphaFoldDB" id="A0A135HR06"/>
<dbReference type="InterPro" id="IPR029058">
    <property type="entry name" value="AB_hydrolase_fold"/>
</dbReference>
<dbReference type="PANTHER" id="PTHR10272">
    <property type="entry name" value="PLATELET-ACTIVATING FACTOR ACETYLHYDROLASE"/>
    <property type="match status" value="1"/>
</dbReference>
<evidence type="ECO:0000256" key="4">
    <source>
        <dbReference type="SAM" id="SignalP"/>
    </source>
</evidence>
<dbReference type="SUPFAM" id="SSF53474">
    <property type="entry name" value="alpha/beta-Hydrolases"/>
    <property type="match status" value="1"/>
</dbReference>
<dbReference type="PIRSF" id="PIRSF031982">
    <property type="entry name" value="UCP031982_abhydr"/>
    <property type="match status" value="1"/>
</dbReference>
<sequence length="355" mass="38044">MKLPYFLSAVLFTAAFTVPSEAAEVGVDEISVSAPQRGRDLAVTIWYPATTGGEPALIGDNQVFKGAPALRNATLVQGRFPLVVMSHGSGGRVQGMSWLATELAKAGFVVAGPNHPGTTSGDSTPANTPKVWERTQDLSALINSLTADPRWSGIIDADRIGVVGFSLGGAAAMEIAGARANLETYARYCDTYTKWDCAWFAGGRGYINEKEVQVDKLDLRTIDKARFEQSNRDPRIQSAVLVDPGLAQAYDEQSLKEIKISMNFINLGSPGTIPEGVIADHLATLTPHGTYASVTGADHFSFLPECKEGAAEFLKSVGEVDPICEDAGDRSRADIHSELIGLVRSALQRDLKDQF</sequence>
<dbReference type="EMBL" id="LNTU01000037">
    <property type="protein sequence ID" value="KXF75612.1"/>
    <property type="molecule type" value="Genomic_DNA"/>
</dbReference>
<organism evidence="6 7">
    <name type="scientific">Paramesorhizobium deserti</name>
    <dbReference type="NCBI Taxonomy" id="1494590"/>
    <lineage>
        <taxon>Bacteria</taxon>
        <taxon>Pseudomonadati</taxon>
        <taxon>Pseudomonadota</taxon>
        <taxon>Alphaproteobacteria</taxon>
        <taxon>Hyphomicrobiales</taxon>
        <taxon>Phyllobacteriaceae</taxon>
        <taxon>Paramesorhizobium</taxon>
    </lineage>
</organism>
<feature type="signal peptide" evidence="4">
    <location>
        <begin position="1"/>
        <end position="22"/>
    </location>
</feature>
<keyword evidence="1 6" id="KW-0378">Hydrolase</keyword>
<reference evidence="6 7" key="1">
    <citation type="submission" date="2015-11" db="EMBL/GenBank/DDBJ databases">
        <title>Draft genome sequence of Paramesorhizobium deserti A-3-E, a strain highly resistant to diverse beta-lactam antibiotics.</title>
        <authorList>
            <person name="Lv R."/>
            <person name="Yang X."/>
            <person name="Fang N."/>
            <person name="Guo J."/>
            <person name="Luo X."/>
            <person name="Peng F."/>
            <person name="Yang R."/>
            <person name="Cui Y."/>
            <person name="Fang C."/>
            <person name="Song Y."/>
        </authorList>
    </citation>
    <scope>NUCLEOTIDE SEQUENCE [LARGE SCALE GENOMIC DNA]</scope>
    <source>
        <strain evidence="6 7">A-3-E</strain>
    </source>
</reference>
<gene>
    <name evidence="6" type="ORF">ATN84_16610</name>
</gene>
<dbReference type="Gene3D" id="3.40.50.1820">
    <property type="entry name" value="alpha/beta hydrolase"/>
    <property type="match status" value="1"/>
</dbReference>
<protein>
    <submittedName>
        <fullName evidence="6">Dienelactone hydrolase</fullName>
    </submittedName>
</protein>